<dbReference type="WBParaSite" id="MCU_009884-RA">
    <property type="protein sequence ID" value="MCU_009884-RA"/>
    <property type="gene ID" value="MCU_009884"/>
</dbReference>
<dbReference type="GO" id="GO:0003729">
    <property type="term" value="F:mRNA binding"/>
    <property type="evidence" value="ECO:0007669"/>
    <property type="project" value="TreeGrafter"/>
</dbReference>
<accession>A0A5K3FP15</accession>
<dbReference type="InterPro" id="IPR012677">
    <property type="entry name" value="Nucleotide-bd_a/b_plait_sf"/>
</dbReference>
<evidence type="ECO:0000256" key="1">
    <source>
        <dbReference type="PROSITE-ProRule" id="PRU00176"/>
    </source>
</evidence>
<evidence type="ECO:0000256" key="2">
    <source>
        <dbReference type="SAM" id="Coils"/>
    </source>
</evidence>
<evidence type="ECO:0000259" key="4">
    <source>
        <dbReference type="PROSITE" id="PS50102"/>
    </source>
</evidence>
<feature type="domain" description="RRM" evidence="4">
    <location>
        <begin position="241"/>
        <end position="331"/>
    </location>
</feature>
<sequence length="504" mass="55390">MLEEASVNETIGFMLPSSSNVRLQSEEEITKKLQQMRQQISSSSCLQTLKTEIDAAIEVLNLAADNALLRANGRLTLIAKQETADLEKVARKVVEYSEKFKRLERDSEHIRGCGNLNILLEYRKRARAVIKGVKGIEDITAVLASSLRLLSISNDFKLLSARLKSTRLVYATSDDVDEDWRRDALRPFSVEKGGVVVPWSEEAAGNQTADLAGWLKESSATAKENHGVDASLHRGNVDTGYRVFFTGMKANIKEPDLREAFSVFGHVGEIQRFLLPDGVHTSGQGFVTLDSLSAANSALAASPISIRTSRIIMSRLEALKEPTLTVAVRRRRRKDEAACSRETAGAQVTKSTGCSREASSPAKRGRLTFPAEAPSKMPMIVQKRPNMLPPPLPPPPLKKIGTSLQSCEDEIRYRVFFKSLEANIVEPKLRNAFSVFGHVGEIRRFLLPDGVHASGEGFVTFDSLTAAKSALAASRIFIGAARIKMLRMEKSKLTSCQSTSAAFQ</sequence>
<feature type="domain" description="RRM" evidence="4">
    <location>
        <begin position="413"/>
        <end position="493"/>
    </location>
</feature>
<dbReference type="GO" id="GO:1990904">
    <property type="term" value="C:ribonucleoprotein complex"/>
    <property type="evidence" value="ECO:0007669"/>
    <property type="project" value="TreeGrafter"/>
</dbReference>
<evidence type="ECO:0000313" key="6">
    <source>
        <dbReference type="WBParaSite" id="MCU_009884-RB"/>
    </source>
</evidence>
<keyword evidence="2" id="KW-0175">Coiled coil</keyword>
<dbReference type="PANTHER" id="PTHR10693:SF20">
    <property type="entry name" value="AT27578P"/>
    <property type="match status" value="1"/>
</dbReference>
<dbReference type="AlphaFoldDB" id="A0A5K3FP15"/>
<dbReference type="WBParaSite" id="MCU_009884-RB">
    <property type="protein sequence ID" value="MCU_009884-RB"/>
    <property type="gene ID" value="MCU_009884"/>
</dbReference>
<proteinExistence type="predicted"/>
<feature type="coiled-coil region" evidence="2">
    <location>
        <begin position="46"/>
        <end position="106"/>
    </location>
</feature>
<evidence type="ECO:0000256" key="3">
    <source>
        <dbReference type="SAM" id="MobiDB-lite"/>
    </source>
</evidence>
<dbReference type="InterPro" id="IPR000504">
    <property type="entry name" value="RRM_dom"/>
</dbReference>
<organism evidence="5">
    <name type="scientific">Mesocestoides corti</name>
    <name type="common">Flatworm</name>
    <dbReference type="NCBI Taxonomy" id="53468"/>
    <lineage>
        <taxon>Eukaryota</taxon>
        <taxon>Metazoa</taxon>
        <taxon>Spiralia</taxon>
        <taxon>Lophotrochozoa</taxon>
        <taxon>Platyhelminthes</taxon>
        <taxon>Cestoda</taxon>
        <taxon>Eucestoda</taxon>
        <taxon>Cyclophyllidea</taxon>
        <taxon>Mesocestoididae</taxon>
        <taxon>Mesocestoides</taxon>
    </lineage>
</organism>
<dbReference type="PROSITE" id="PS50102">
    <property type="entry name" value="RRM"/>
    <property type="match status" value="2"/>
</dbReference>
<dbReference type="PANTHER" id="PTHR10693">
    <property type="entry name" value="RAS GTPASE-ACTIVATING PROTEIN-BINDING PROTEIN"/>
    <property type="match status" value="1"/>
</dbReference>
<keyword evidence="1" id="KW-0694">RNA-binding</keyword>
<dbReference type="InterPro" id="IPR035979">
    <property type="entry name" value="RBD_domain_sf"/>
</dbReference>
<name>A0A5K3FP15_MESCO</name>
<dbReference type="CDD" id="cd00590">
    <property type="entry name" value="RRM_SF"/>
    <property type="match status" value="2"/>
</dbReference>
<reference evidence="5 6" key="1">
    <citation type="submission" date="2019-11" db="UniProtKB">
        <authorList>
            <consortium name="WormBaseParasite"/>
        </authorList>
    </citation>
    <scope>IDENTIFICATION</scope>
</reference>
<dbReference type="SUPFAM" id="SSF54928">
    <property type="entry name" value="RNA-binding domain, RBD"/>
    <property type="match status" value="1"/>
</dbReference>
<feature type="region of interest" description="Disordered" evidence="3">
    <location>
        <begin position="332"/>
        <end position="368"/>
    </location>
</feature>
<dbReference type="Gene3D" id="3.30.70.330">
    <property type="match status" value="2"/>
</dbReference>
<dbReference type="SMART" id="SM00360">
    <property type="entry name" value="RRM"/>
    <property type="match status" value="2"/>
</dbReference>
<protein>
    <submittedName>
        <fullName evidence="5 6">RRM domain-containing protein</fullName>
    </submittedName>
</protein>
<dbReference type="InterPro" id="IPR039539">
    <property type="entry name" value="Ras_GTPase_bind_prot"/>
</dbReference>
<feature type="compositionally biased region" description="Polar residues" evidence="3">
    <location>
        <begin position="346"/>
        <end position="358"/>
    </location>
</feature>
<evidence type="ECO:0000313" key="5">
    <source>
        <dbReference type="WBParaSite" id="MCU_009884-RA"/>
    </source>
</evidence>
<dbReference type="GO" id="GO:0005829">
    <property type="term" value="C:cytosol"/>
    <property type="evidence" value="ECO:0007669"/>
    <property type="project" value="TreeGrafter"/>
</dbReference>